<accession>A0AB36DQ36</accession>
<sequence>MANAEPLQPSQQAMVNGASFVIKEMGSQVGFLPRPPPKLPDFPCAFVISETTTNRTSVLLNMTR</sequence>
<evidence type="ECO:0000313" key="1">
    <source>
        <dbReference type="EMBL" id="OAV26048.1"/>
    </source>
</evidence>
<name>A0AB36DQ36_MORCA</name>
<organism evidence="1 2">
    <name type="scientific">Moraxella catarrhalis</name>
    <name type="common">Branhamella catarrhalis</name>
    <dbReference type="NCBI Taxonomy" id="480"/>
    <lineage>
        <taxon>Bacteria</taxon>
        <taxon>Pseudomonadati</taxon>
        <taxon>Pseudomonadota</taxon>
        <taxon>Gammaproteobacteria</taxon>
        <taxon>Moraxellales</taxon>
        <taxon>Moraxellaceae</taxon>
        <taxon>Moraxella</taxon>
    </lineage>
</organism>
<evidence type="ECO:0000313" key="2">
    <source>
        <dbReference type="Proteomes" id="UP000078295"/>
    </source>
</evidence>
<comment type="caution">
    <text evidence="1">The sequence shown here is derived from an EMBL/GenBank/DDBJ whole genome shotgun (WGS) entry which is preliminary data.</text>
</comment>
<dbReference type="EMBL" id="LXHQ01000025">
    <property type="protein sequence ID" value="OAV26048.1"/>
    <property type="molecule type" value="Genomic_DNA"/>
</dbReference>
<gene>
    <name evidence="1" type="ORF">AO370_0798</name>
</gene>
<dbReference type="Proteomes" id="UP000078295">
    <property type="component" value="Unassembled WGS sequence"/>
</dbReference>
<proteinExistence type="predicted"/>
<protein>
    <submittedName>
        <fullName evidence="1">Uncharacterized protein</fullName>
    </submittedName>
</protein>
<dbReference type="AlphaFoldDB" id="A0AB36DQ36"/>
<reference evidence="1 2" key="1">
    <citation type="journal article" date="2016" name="Genome Biol. Evol.">
        <title>Comparative Genomic Analyses of the Moraxella catarrhalis Serosensitive and Seroresistant Lineages Demonstrate Their Independent Evolution.</title>
        <authorList>
            <person name="Earl J.P."/>
            <person name="de Vries S.P."/>
            <person name="Ahmed A."/>
            <person name="Powell E."/>
            <person name="Schultz M.P."/>
            <person name="Hermans P.W."/>
            <person name="Hill D.J."/>
            <person name="Zhou Z."/>
            <person name="Constantinidou C.I."/>
            <person name="Hu F.Z."/>
            <person name="Bootsma H.J."/>
            <person name="Ehrlich G.D."/>
        </authorList>
    </citation>
    <scope>NUCLEOTIDE SEQUENCE [LARGE SCALE GENOMIC DNA]</scope>
    <source>
        <strain evidence="1 2">F23</strain>
    </source>
</reference>